<reference evidence="5 7" key="1">
    <citation type="journal article" date="2018" name="Front. Microbiol.">
        <title>Genome-Based Analysis Reveals the Taxonomy and Diversity of the Family Idiomarinaceae.</title>
        <authorList>
            <person name="Liu Y."/>
            <person name="Lai Q."/>
            <person name="Shao Z."/>
        </authorList>
    </citation>
    <scope>NUCLEOTIDE SEQUENCE [LARGE SCALE GENOMIC DNA]</scope>
    <source>
        <strain evidence="5 7">CF12-14</strain>
    </source>
</reference>
<protein>
    <submittedName>
        <fullName evidence="4">CubicO group peptidase (Beta-lactamase class C family)</fullName>
    </submittedName>
</protein>
<organism evidence="4 6">
    <name type="scientific">Aliidiomarina maris</name>
    <dbReference type="NCBI Taxonomy" id="531312"/>
    <lineage>
        <taxon>Bacteria</taxon>
        <taxon>Pseudomonadati</taxon>
        <taxon>Pseudomonadota</taxon>
        <taxon>Gammaproteobacteria</taxon>
        <taxon>Alteromonadales</taxon>
        <taxon>Idiomarinaceae</taxon>
        <taxon>Aliidiomarina</taxon>
    </lineage>
</organism>
<dbReference type="PANTHER" id="PTHR46825">
    <property type="entry name" value="D-ALANYL-D-ALANINE-CARBOXYPEPTIDASE/ENDOPEPTIDASE AMPH"/>
    <property type="match status" value="1"/>
</dbReference>
<feature type="chain" id="PRO_5016383497" evidence="2">
    <location>
        <begin position="26"/>
        <end position="626"/>
    </location>
</feature>
<dbReference type="Gene3D" id="3.40.710.10">
    <property type="entry name" value="DD-peptidase/beta-lactamase superfamily"/>
    <property type="match status" value="1"/>
</dbReference>
<keyword evidence="1" id="KW-0472">Membrane</keyword>
<gene>
    <name evidence="4" type="ORF">B0I24_10642</name>
    <name evidence="5" type="ORF">CWE07_07920</name>
</gene>
<dbReference type="InterPro" id="IPR012338">
    <property type="entry name" value="Beta-lactam/transpept-like"/>
</dbReference>
<comment type="caution">
    <text evidence="4">The sequence shown here is derived from an EMBL/GenBank/DDBJ whole genome shotgun (WGS) entry which is preliminary data.</text>
</comment>
<feature type="transmembrane region" description="Helical" evidence="1">
    <location>
        <begin position="531"/>
        <end position="551"/>
    </location>
</feature>
<dbReference type="SUPFAM" id="SSF56601">
    <property type="entry name" value="beta-lactamase/transpeptidase-like"/>
    <property type="match status" value="1"/>
</dbReference>
<evidence type="ECO:0000313" key="5">
    <source>
        <dbReference type="EMBL" id="RUO24590.1"/>
    </source>
</evidence>
<feature type="transmembrane region" description="Helical" evidence="1">
    <location>
        <begin position="499"/>
        <end position="519"/>
    </location>
</feature>
<evidence type="ECO:0000256" key="2">
    <source>
        <dbReference type="SAM" id="SignalP"/>
    </source>
</evidence>
<name>A0A327WXV0_9GAMM</name>
<dbReference type="Pfam" id="PF00144">
    <property type="entry name" value="Beta-lactamase"/>
    <property type="match status" value="1"/>
</dbReference>
<feature type="domain" description="Beta-lactamase-related" evidence="3">
    <location>
        <begin position="111"/>
        <end position="374"/>
    </location>
</feature>
<dbReference type="PANTHER" id="PTHR46825:SF9">
    <property type="entry name" value="BETA-LACTAMASE-RELATED DOMAIN-CONTAINING PROTEIN"/>
    <property type="match status" value="1"/>
</dbReference>
<sequence length="626" mass="70121">MYLLQRVFGCLGMLAALSASADAWAKQTSTESNQVGSVPAVYTSSPVAIPEHWPRDFADLSARLQQRAERLGIDYAELVIFNGQRELERVRLGQYQGDSSPALLSGQLSELLTALTVMQLIERGEWSVFDEVQQRLPQLSLNNPYAAEQPLLLLHLLEHSSGLDQRRFKSHFMTSGTRELPLLERLEREQSPLTVRWQPGDATRYSALNYGLIAAMLEHYKRRPWAEIVREQVVEPLGLDATLLGSAQAADIVVSGWHGLPAQRRPFRNRVMAESEGSWMSVDDLVRIGQHILSRGASNNPALLRADTLVNMEIPRSTLAADAGLGYGMGIGLDTRARYGLWRGRQSALDGYSMNLRYRAEQDIGYALVVNHESVLPALDELVWQYLAADLPLPNMRAGGVAVEQRWAGWYRLQNPEHALLAPLHSLFNLTYMQREGADLTLRPLLGLGASVPLRSIDGSRLAHRQDGSIVGVLFSDQTGQQKLQVHQDVRYKVTHWQALWPLLTFASAWVILLTNPFARADSLRHAWSRRFTTLATLCFLLAAFVAGSLSLEHASDDTWRSILLWLFSLLAPPLAFAGLLSNLRFWSTEPNTIARWRCLIASICASGLGIWLIYSGWFALRTWAW</sequence>
<dbReference type="InterPro" id="IPR001466">
    <property type="entry name" value="Beta-lactam-related"/>
</dbReference>
<feature type="signal peptide" evidence="2">
    <location>
        <begin position="1"/>
        <end position="25"/>
    </location>
</feature>
<evidence type="ECO:0000259" key="3">
    <source>
        <dbReference type="Pfam" id="PF00144"/>
    </source>
</evidence>
<keyword evidence="1" id="KW-1133">Transmembrane helix</keyword>
<dbReference type="Proteomes" id="UP000287865">
    <property type="component" value="Unassembled WGS sequence"/>
</dbReference>
<dbReference type="Proteomes" id="UP000249203">
    <property type="component" value="Unassembled WGS sequence"/>
</dbReference>
<evidence type="ECO:0000313" key="4">
    <source>
        <dbReference type="EMBL" id="RAJ96979.1"/>
    </source>
</evidence>
<evidence type="ECO:0000256" key="1">
    <source>
        <dbReference type="SAM" id="Phobius"/>
    </source>
</evidence>
<reference evidence="4 6" key="2">
    <citation type="submission" date="2018-06" db="EMBL/GenBank/DDBJ databases">
        <title>Genomic Encyclopedia of Type Strains, Phase III (KMG-III): the genomes of soil and plant-associated and newly described type strains.</title>
        <authorList>
            <person name="Whitman W."/>
        </authorList>
    </citation>
    <scope>NUCLEOTIDE SEQUENCE [LARGE SCALE GENOMIC DNA]</scope>
    <source>
        <strain evidence="4 6">CGMCC 1.15366</strain>
    </source>
</reference>
<dbReference type="EMBL" id="PIPK01000006">
    <property type="protein sequence ID" value="RUO24590.1"/>
    <property type="molecule type" value="Genomic_DNA"/>
</dbReference>
<dbReference type="EMBL" id="QLMD01000006">
    <property type="protein sequence ID" value="RAJ96979.1"/>
    <property type="molecule type" value="Genomic_DNA"/>
</dbReference>
<keyword evidence="2" id="KW-0732">Signal</keyword>
<accession>A0A327WXV0</accession>
<dbReference type="InterPro" id="IPR050491">
    <property type="entry name" value="AmpC-like"/>
</dbReference>
<proteinExistence type="predicted"/>
<keyword evidence="7" id="KW-1185">Reference proteome</keyword>
<dbReference type="RefSeq" id="WP_111569354.1">
    <property type="nucleotide sequence ID" value="NZ_PIPK01000006.1"/>
</dbReference>
<evidence type="ECO:0000313" key="6">
    <source>
        <dbReference type="Proteomes" id="UP000249203"/>
    </source>
</evidence>
<feature type="transmembrane region" description="Helical" evidence="1">
    <location>
        <begin position="563"/>
        <end position="587"/>
    </location>
</feature>
<dbReference type="AlphaFoldDB" id="A0A327WXV0"/>
<keyword evidence="1" id="KW-0812">Transmembrane</keyword>
<evidence type="ECO:0000313" key="7">
    <source>
        <dbReference type="Proteomes" id="UP000287865"/>
    </source>
</evidence>
<dbReference type="OrthoDB" id="119951at2"/>
<feature type="transmembrane region" description="Helical" evidence="1">
    <location>
        <begin position="599"/>
        <end position="621"/>
    </location>
</feature>